<proteinExistence type="predicted"/>
<sequence length="178" mass="19492">MGKGAIRKKAPSKHSRVARRATSPGIDADKSLKEVKLPDQGLNHRPAILAAHSNAGVSKKMSKRKIMMSSKARKRHEKALDRAEAVVERTLVKVEKSKKGAKIVQSRSKDWKDINKDIPIKSKSIFDVLATQTDAPEAPEVDELDDEMGEVEQTVEPVQGSPARLPTEAAQGADEEIL</sequence>
<feature type="region of interest" description="Disordered" evidence="7">
    <location>
        <begin position="1"/>
        <end position="33"/>
    </location>
</feature>
<evidence type="ECO:0000256" key="5">
    <source>
        <dbReference type="ARBA" id="ARBA00022517"/>
    </source>
</evidence>
<evidence type="ECO:0000313" key="8">
    <source>
        <dbReference type="EMBL" id="KAJ2903987.1"/>
    </source>
</evidence>
<evidence type="ECO:0000256" key="2">
    <source>
        <dbReference type="ARBA" id="ARBA00004496"/>
    </source>
</evidence>
<dbReference type="Proteomes" id="UP001201980">
    <property type="component" value="Unassembled WGS sequence"/>
</dbReference>
<comment type="subcellular location">
    <subcellularLocation>
        <location evidence="2">Cytoplasm</location>
    </subcellularLocation>
    <subcellularLocation>
        <location evidence="1">Nucleus</location>
    </subcellularLocation>
</comment>
<reference evidence="8" key="1">
    <citation type="submission" date="2022-07" db="EMBL/GenBank/DDBJ databases">
        <title>Draft genome sequence of Zalerion maritima ATCC 34329, a (micro)plastics degrading marine fungus.</title>
        <authorList>
            <person name="Paco A."/>
            <person name="Goncalves M.F.M."/>
            <person name="Rocha-Santos T.A.P."/>
            <person name="Alves A."/>
        </authorList>
    </citation>
    <scope>NUCLEOTIDE SEQUENCE</scope>
    <source>
        <strain evidence="8">ATCC 34329</strain>
    </source>
</reference>
<dbReference type="PANTHER" id="PTHR28280:SF1">
    <property type="entry name" value="SHUTTLING PRE-60S FACTOR ECM1"/>
    <property type="match status" value="1"/>
</dbReference>
<feature type="compositionally biased region" description="Basic residues" evidence="7">
    <location>
        <begin position="1"/>
        <end position="19"/>
    </location>
</feature>
<evidence type="ECO:0008006" key="10">
    <source>
        <dbReference type="Google" id="ProtNLM"/>
    </source>
</evidence>
<protein>
    <recommendedName>
        <fullName evidence="10">Alb1-domain-containing protein</fullName>
    </recommendedName>
</protein>
<accession>A0AAD5WVB5</accession>
<evidence type="ECO:0000256" key="6">
    <source>
        <dbReference type="ARBA" id="ARBA00023242"/>
    </source>
</evidence>
<evidence type="ECO:0000256" key="7">
    <source>
        <dbReference type="SAM" id="MobiDB-lite"/>
    </source>
</evidence>
<dbReference type="GO" id="GO:0000055">
    <property type="term" value="P:ribosomal large subunit export from nucleus"/>
    <property type="evidence" value="ECO:0007669"/>
    <property type="project" value="TreeGrafter"/>
</dbReference>
<keyword evidence="4" id="KW-0963">Cytoplasm</keyword>
<dbReference type="InterPro" id="IPR053278">
    <property type="entry name" value="Pre-60S_factor_ECM1"/>
</dbReference>
<keyword evidence="5" id="KW-0690">Ribosome biogenesis</keyword>
<evidence type="ECO:0000256" key="4">
    <source>
        <dbReference type="ARBA" id="ARBA00022490"/>
    </source>
</evidence>
<dbReference type="EMBL" id="JAKWBI020000065">
    <property type="protein sequence ID" value="KAJ2903987.1"/>
    <property type="molecule type" value="Genomic_DNA"/>
</dbReference>
<name>A0AAD5WVB5_9PEZI</name>
<feature type="compositionally biased region" description="Acidic residues" evidence="7">
    <location>
        <begin position="137"/>
        <end position="150"/>
    </location>
</feature>
<organism evidence="8 9">
    <name type="scientific">Zalerion maritima</name>
    <dbReference type="NCBI Taxonomy" id="339359"/>
    <lineage>
        <taxon>Eukaryota</taxon>
        <taxon>Fungi</taxon>
        <taxon>Dikarya</taxon>
        <taxon>Ascomycota</taxon>
        <taxon>Pezizomycotina</taxon>
        <taxon>Sordariomycetes</taxon>
        <taxon>Lulworthiomycetidae</taxon>
        <taxon>Lulworthiales</taxon>
        <taxon>Lulworthiaceae</taxon>
        <taxon>Zalerion</taxon>
    </lineage>
</organism>
<dbReference type="AlphaFoldDB" id="A0AAD5WVB5"/>
<feature type="region of interest" description="Disordered" evidence="7">
    <location>
        <begin position="132"/>
        <end position="178"/>
    </location>
</feature>
<dbReference type="GO" id="GO:0030687">
    <property type="term" value="C:preribosome, large subunit precursor"/>
    <property type="evidence" value="ECO:0007669"/>
    <property type="project" value="TreeGrafter"/>
</dbReference>
<dbReference type="GO" id="GO:0005737">
    <property type="term" value="C:cytoplasm"/>
    <property type="evidence" value="ECO:0007669"/>
    <property type="project" value="UniProtKB-SubCell"/>
</dbReference>
<keyword evidence="9" id="KW-1185">Reference proteome</keyword>
<evidence type="ECO:0000313" key="9">
    <source>
        <dbReference type="Proteomes" id="UP001201980"/>
    </source>
</evidence>
<dbReference type="GO" id="GO:0005730">
    <property type="term" value="C:nucleolus"/>
    <property type="evidence" value="ECO:0007669"/>
    <property type="project" value="TreeGrafter"/>
</dbReference>
<keyword evidence="3" id="KW-0813">Transport</keyword>
<dbReference type="InterPro" id="IPR022784">
    <property type="entry name" value="Ribosome_bgen_Alb1"/>
</dbReference>
<evidence type="ECO:0000256" key="1">
    <source>
        <dbReference type="ARBA" id="ARBA00004123"/>
    </source>
</evidence>
<evidence type="ECO:0000256" key="3">
    <source>
        <dbReference type="ARBA" id="ARBA00022448"/>
    </source>
</evidence>
<comment type="caution">
    <text evidence="8">The sequence shown here is derived from an EMBL/GenBank/DDBJ whole genome shotgun (WGS) entry which is preliminary data.</text>
</comment>
<dbReference type="Pfam" id="PF09135">
    <property type="entry name" value="Alb1"/>
    <property type="match status" value="1"/>
</dbReference>
<dbReference type="PANTHER" id="PTHR28280">
    <property type="entry name" value="SHUTTLING PRE-60S FACTOR ECM1"/>
    <property type="match status" value="1"/>
</dbReference>
<gene>
    <name evidence="8" type="ORF">MKZ38_009042</name>
</gene>
<keyword evidence="6" id="KW-0539">Nucleus</keyword>